<dbReference type="Pfam" id="PF08996">
    <property type="entry name" value="zf-DNA_Pol"/>
    <property type="match status" value="1"/>
</dbReference>
<keyword evidence="2" id="KW-0808">Transferase</keyword>
<dbReference type="GO" id="GO:0006273">
    <property type="term" value="P:lagging strand elongation"/>
    <property type="evidence" value="ECO:0007669"/>
    <property type="project" value="TreeGrafter"/>
</dbReference>
<dbReference type="GO" id="GO:0003697">
    <property type="term" value="F:single-stranded DNA binding"/>
    <property type="evidence" value="ECO:0007669"/>
    <property type="project" value="TreeGrafter"/>
</dbReference>
<dbReference type="InterPro" id="IPR015088">
    <property type="entry name" value="Znf_DNA-dir_DNA_pol_B_alpha"/>
</dbReference>
<dbReference type="GO" id="GO:0003682">
    <property type="term" value="F:chromatin binding"/>
    <property type="evidence" value="ECO:0007669"/>
    <property type="project" value="TreeGrafter"/>
</dbReference>
<name>A0A0C3KEY8_9AGAM</name>
<dbReference type="HOGENOM" id="CLU_1098915_0_0_1"/>
<evidence type="ECO:0000256" key="3">
    <source>
        <dbReference type="ARBA" id="ARBA00022695"/>
    </source>
</evidence>
<sequence length="223" mass="25514">MHPDEVRRGEDVKVDFEYYLSQQVLPPVERLCDPIEGTDRAHIAECLGLDASKFQSAPVAGSQERDFVSFASLVSDKDRFRDAESFLLEFQSKFRIQSSLHTQIRQCIARYYEGWTVCDEEICQNRTRSVAMHSRNCSRPECTGTVRVEYSDAQVYNQLLYFRSLFDGAKAIEHAHGSFSRGDVEAFVHVNQDFLSSTMRLVDGYLNQCGRGWVELNTLFASL</sequence>
<dbReference type="InterPro" id="IPR038256">
    <property type="entry name" value="Pol_alpha_znc_sf"/>
</dbReference>
<evidence type="ECO:0000259" key="5">
    <source>
        <dbReference type="Pfam" id="PF08996"/>
    </source>
</evidence>
<dbReference type="GO" id="GO:0006272">
    <property type="term" value="P:leading strand elongation"/>
    <property type="evidence" value="ECO:0007669"/>
    <property type="project" value="TreeGrafter"/>
</dbReference>
<reference evidence="6 7" key="1">
    <citation type="submission" date="2014-04" db="EMBL/GenBank/DDBJ databases">
        <authorList>
            <consortium name="DOE Joint Genome Institute"/>
            <person name="Kuo A."/>
            <person name="Girlanda M."/>
            <person name="Perotto S."/>
            <person name="Kohler A."/>
            <person name="Nagy L.G."/>
            <person name="Floudas D."/>
            <person name="Copeland A."/>
            <person name="Barry K.W."/>
            <person name="Cichocki N."/>
            <person name="Veneault-Fourrey C."/>
            <person name="LaButti K."/>
            <person name="Lindquist E.A."/>
            <person name="Lipzen A."/>
            <person name="Lundell T."/>
            <person name="Morin E."/>
            <person name="Murat C."/>
            <person name="Sun H."/>
            <person name="Tunlid A."/>
            <person name="Henrissat B."/>
            <person name="Grigoriev I.V."/>
            <person name="Hibbett D.S."/>
            <person name="Martin F."/>
            <person name="Nordberg H.P."/>
            <person name="Cantor M.N."/>
            <person name="Hua S.X."/>
        </authorList>
    </citation>
    <scope>NUCLEOTIDE SEQUENCE [LARGE SCALE GENOMIC DNA]</scope>
    <source>
        <strain evidence="6 7">MUT 4182</strain>
    </source>
</reference>
<dbReference type="InterPro" id="IPR043502">
    <property type="entry name" value="DNA/RNA_pol_sf"/>
</dbReference>
<accession>A0A0C3KEY8</accession>
<evidence type="ECO:0000313" key="6">
    <source>
        <dbReference type="EMBL" id="KIO20033.1"/>
    </source>
</evidence>
<dbReference type="GO" id="GO:0005658">
    <property type="term" value="C:alpha DNA polymerase:primase complex"/>
    <property type="evidence" value="ECO:0007669"/>
    <property type="project" value="TreeGrafter"/>
</dbReference>
<dbReference type="Gene3D" id="1.10.132.60">
    <property type="entry name" value="DNA polymerase family B, C-terminal domain"/>
    <property type="match status" value="1"/>
</dbReference>
<gene>
    <name evidence="6" type="ORF">M407DRAFT_30336</name>
</gene>
<dbReference type="GO" id="GO:0003887">
    <property type="term" value="F:DNA-directed DNA polymerase activity"/>
    <property type="evidence" value="ECO:0007669"/>
    <property type="project" value="UniProtKB-KW"/>
</dbReference>
<dbReference type="EC" id="2.7.7.7" evidence="1"/>
<dbReference type="Proteomes" id="UP000054248">
    <property type="component" value="Unassembled WGS sequence"/>
</dbReference>
<evidence type="ECO:0000256" key="1">
    <source>
        <dbReference type="ARBA" id="ARBA00012417"/>
    </source>
</evidence>
<proteinExistence type="predicted"/>
<keyword evidence="4" id="KW-0239">DNA-directed DNA polymerase</keyword>
<dbReference type="OrthoDB" id="6755010at2759"/>
<organism evidence="6 7">
    <name type="scientific">Tulasnella calospora MUT 4182</name>
    <dbReference type="NCBI Taxonomy" id="1051891"/>
    <lineage>
        <taxon>Eukaryota</taxon>
        <taxon>Fungi</taxon>
        <taxon>Dikarya</taxon>
        <taxon>Basidiomycota</taxon>
        <taxon>Agaricomycotina</taxon>
        <taxon>Agaricomycetes</taxon>
        <taxon>Cantharellales</taxon>
        <taxon>Tulasnellaceae</taxon>
        <taxon>Tulasnella</taxon>
    </lineage>
</organism>
<feature type="domain" description="Zinc finger DNA-directed DNA polymerase family B alpha" evidence="5">
    <location>
        <begin position="92"/>
        <end position="220"/>
    </location>
</feature>
<evidence type="ECO:0000313" key="7">
    <source>
        <dbReference type="Proteomes" id="UP000054248"/>
    </source>
</evidence>
<dbReference type="PANTHER" id="PTHR45861">
    <property type="entry name" value="DNA POLYMERASE ALPHA CATALYTIC SUBUNIT"/>
    <property type="match status" value="1"/>
</dbReference>
<protein>
    <recommendedName>
        <fullName evidence="1">DNA-directed DNA polymerase</fullName>
        <ecNumber evidence="1">2.7.7.7</ecNumber>
    </recommendedName>
</protein>
<dbReference type="Gene3D" id="1.10.3200.20">
    <property type="entry name" value="DNA Polymerase alpha, zinc finger"/>
    <property type="match status" value="1"/>
</dbReference>
<reference evidence="7" key="2">
    <citation type="submission" date="2015-01" db="EMBL/GenBank/DDBJ databases">
        <title>Evolutionary Origins and Diversification of the Mycorrhizal Mutualists.</title>
        <authorList>
            <consortium name="DOE Joint Genome Institute"/>
            <consortium name="Mycorrhizal Genomics Consortium"/>
            <person name="Kohler A."/>
            <person name="Kuo A."/>
            <person name="Nagy L.G."/>
            <person name="Floudas D."/>
            <person name="Copeland A."/>
            <person name="Barry K.W."/>
            <person name="Cichocki N."/>
            <person name="Veneault-Fourrey C."/>
            <person name="LaButti K."/>
            <person name="Lindquist E.A."/>
            <person name="Lipzen A."/>
            <person name="Lundell T."/>
            <person name="Morin E."/>
            <person name="Murat C."/>
            <person name="Riley R."/>
            <person name="Ohm R."/>
            <person name="Sun H."/>
            <person name="Tunlid A."/>
            <person name="Henrissat B."/>
            <person name="Grigoriev I.V."/>
            <person name="Hibbett D.S."/>
            <person name="Martin F."/>
        </authorList>
    </citation>
    <scope>NUCLEOTIDE SEQUENCE [LARGE SCALE GENOMIC DNA]</scope>
    <source>
        <strain evidence="7">MUT 4182</strain>
    </source>
</reference>
<keyword evidence="3" id="KW-0548">Nucleotidyltransferase</keyword>
<keyword evidence="7" id="KW-1185">Reference proteome</keyword>
<dbReference type="PANTHER" id="PTHR45861:SF1">
    <property type="entry name" value="DNA POLYMERASE ALPHA CATALYTIC SUBUNIT"/>
    <property type="match status" value="1"/>
</dbReference>
<evidence type="ECO:0000256" key="4">
    <source>
        <dbReference type="ARBA" id="ARBA00022932"/>
    </source>
</evidence>
<dbReference type="AlphaFoldDB" id="A0A0C3KEY8"/>
<dbReference type="EMBL" id="KN823192">
    <property type="protein sequence ID" value="KIO20033.1"/>
    <property type="molecule type" value="Genomic_DNA"/>
</dbReference>
<dbReference type="GO" id="GO:0003688">
    <property type="term" value="F:DNA replication origin binding"/>
    <property type="evidence" value="ECO:0007669"/>
    <property type="project" value="TreeGrafter"/>
</dbReference>
<dbReference type="SUPFAM" id="SSF56672">
    <property type="entry name" value="DNA/RNA polymerases"/>
    <property type="match status" value="1"/>
</dbReference>
<evidence type="ECO:0000256" key="2">
    <source>
        <dbReference type="ARBA" id="ARBA00022679"/>
    </source>
</evidence>
<dbReference type="InterPro" id="IPR042087">
    <property type="entry name" value="DNA_pol_B_thumb"/>
</dbReference>
<dbReference type="GO" id="GO:1902975">
    <property type="term" value="P:mitotic DNA replication initiation"/>
    <property type="evidence" value="ECO:0007669"/>
    <property type="project" value="TreeGrafter"/>
</dbReference>
<dbReference type="STRING" id="1051891.A0A0C3KEY8"/>